<reference evidence="3" key="1">
    <citation type="submission" date="2016-10" db="EMBL/GenBank/DDBJ databases">
        <authorList>
            <person name="Varghese N."/>
            <person name="Submissions S."/>
        </authorList>
    </citation>
    <scope>NUCLEOTIDE SEQUENCE [LARGE SCALE GENOMIC DNA]</scope>
    <source>
        <strain evidence="3">ATCC 43811</strain>
    </source>
</reference>
<dbReference type="GO" id="GO:0009303">
    <property type="term" value="P:rRNA transcription"/>
    <property type="evidence" value="ECO:0007669"/>
    <property type="project" value="TreeGrafter"/>
</dbReference>
<dbReference type="Proteomes" id="UP000240042">
    <property type="component" value="Unassembled WGS sequence"/>
</dbReference>
<keyword evidence="3" id="KW-1185">Reference proteome</keyword>
<evidence type="ECO:0000313" key="3">
    <source>
        <dbReference type="Proteomes" id="UP000240042"/>
    </source>
</evidence>
<accession>A0A1I1E7E4</accession>
<dbReference type="InterPro" id="IPR052531">
    <property type="entry name" value="CarD-like_regulator"/>
</dbReference>
<dbReference type="Gene3D" id="1.20.58.1290">
    <property type="entry name" value="CarD-like, C-terminal domain"/>
    <property type="match status" value="1"/>
</dbReference>
<dbReference type="AlphaFoldDB" id="A0A1I1E7E4"/>
<dbReference type="STRING" id="34097.SAMN02745150_00901"/>
<evidence type="ECO:0000313" key="2">
    <source>
        <dbReference type="EMBL" id="SFB81238.1"/>
    </source>
</evidence>
<gene>
    <name evidence="2" type="ORF">SAMN02745150_00901</name>
</gene>
<dbReference type="InterPro" id="IPR036101">
    <property type="entry name" value="CarD-like/TRCF_RID_sf"/>
</dbReference>
<dbReference type="PANTHER" id="PTHR38447:SF1">
    <property type="entry name" value="RNA POLYMERASE-BINDING TRANSCRIPTION FACTOR CARD"/>
    <property type="match status" value="1"/>
</dbReference>
<dbReference type="EMBL" id="FOKY01000006">
    <property type="protein sequence ID" value="SFB81238.1"/>
    <property type="molecule type" value="Genomic_DNA"/>
</dbReference>
<organism evidence="2 3">
    <name type="scientific">Brevinema andersonii</name>
    <dbReference type="NCBI Taxonomy" id="34097"/>
    <lineage>
        <taxon>Bacteria</taxon>
        <taxon>Pseudomonadati</taxon>
        <taxon>Spirochaetota</taxon>
        <taxon>Spirochaetia</taxon>
        <taxon>Brevinematales</taxon>
        <taxon>Brevinemataceae</taxon>
        <taxon>Brevinema</taxon>
    </lineage>
</organism>
<dbReference type="OrthoDB" id="9786074at2"/>
<name>A0A1I1E7E4_BREAD</name>
<sequence>MFEKGLSVFYPFHGAGQIIDIEEKEILGEKREYLIIEFPLTHTKVMLPTNNLDATGLRPLATEKMIKQSFEILASEGNVNTFDWKQRYKLHTEMIKSGKIIDIAEVIRNLHRRHMVKELSSTEKKLFNDALDMLSGEVAVVLSKDPEDIRQEIENILVKYTPSLE</sequence>
<proteinExistence type="predicted"/>
<dbReference type="InterPro" id="IPR048792">
    <property type="entry name" value="CarD_C"/>
</dbReference>
<dbReference type="InterPro" id="IPR003711">
    <property type="entry name" value="CarD-like/TRCF_RID"/>
</dbReference>
<dbReference type="SUPFAM" id="SSF141259">
    <property type="entry name" value="CarD-like"/>
    <property type="match status" value="1"/>
</dbReference>
<dbReference type="InterPro" id="IPR042215">
    <property type="entry name" value="CarD-like_C"/>
</dbReference>
<dbReference type="RefSeq" id="WP_092319068.1">
    <property type="nucleotide sequence ID" value="NZ_FOKY01000006.1"/>
</dbReference>
<evidence type="ECO:0000259" key="1">
    <source>
        <dbReference type="SMART" id="SM01058"/>
    </source>
</evidence>
<dbReference type="Pfam" id="PF21095">
    <property type="entry name" value="CarD_C"/>
    <property type="match status" value="1"/>
</dbReference>
<protein>
    <submittedName>
        <fullName evidence="2">Transcriptional regulator, CarD family</fullName>
    </submittedName>
</protein>
<dbReference type="Pfam" id="PF02559">
    <property type="entry name" value="CarD_TRCF_RID"/>
    <property type="match status" value="1"/>
</dbReference>
<feature type="domain" description="CarD-like/TRCF RNAP-interacting" evidence="1">
    <location>
        <begin position="1"/>
        <end position="111"/>
    </location>
</feature>
<dbReference type="SMART" id="SM01058">
    <property type="entry name" value="CarD_TRCF"/>
    <property type="match status" value="1"/>
</dbReference>
<dbReference type="PANTHER" id="PTHR38447">
    <property type="entry name" value="TRANSCRIPTION FACTOR YDEB-RELATED"/>
    <property type="match status" value="1"/>
</dbReference>
<dbReference type="Gene3D" id="2.40.10.170">
    <property type="match status" value="1"/>
</dbReference>